<dbReference type="EMBL" id="CAJOBP010053114">
    <property type="protein sequence ID" value="CAF4820854.1"/>
    <property type="molecule type" value="Genomic_DNA"/>
</dbReference>
<dbReference type="InterPro" id="IPR012340">
    <property type="entry name" value="NA-bd_OB-fold"/>
</dbReference>
<dbReference type="AlphaFoldDB" id="A0A821QHW9"/>
<evidence type="ECO:0000313" key="2">
    <source>
        <dbReference type="Proteomes" id="UP000663873"/>
    </source>
</evidence>
<organism evidence="1 2">
    <name type="scientific">Rotaria socialis</name>
    <dbReference type="NCBI Taxonomy" id="392032"/>
    <lineage>
        <taxon>Eukaryota</taxon>
        <taxon>Metazoa</taxon>
        <taxon>Spiralia</taxon>
        <taxon>Gnathifera</taxon>
        <taxon>Rotifera</taxon>
        <taxon>Eurotatoria</taxon>
        <taxon>Bdelloidea</taxon>
        <taxon>Philodinida</taxon>
        <taxon>Philodinidae</taxon>
        <taxon>Rotaria</taxon>
    </lineage>
</organism>
<reference evidence="1" key="1">
    <citation type="submission" date="2021-02" db="EMBL/GenBank/DDBJ databases">
        <authorList>
            <person name="Nowell W R."/>
        </authorList>
    </citation>
    <scope>NUCLEOTIDE SEQUENCE</scope>
</reference>
<evidence type="ECO:0000313" key="1">
    <source>
        <dbReference type="EMBL" id="CAF4820854.1"/>
    </source>
</evidence>
<protein>
    <submittedName>
        <fullName evidence="1">Uncharacterized protein</fullName>
    </submittedName>
</protein>
<proteinExistence type="predicted"/>
<dbReference type="Proteomes" id="UP000663873">
    <property type="component" value="Unassembled WGS sequence"/>
</dbReference>
<sequence length="100" mass="11790">SDGIQVAAFDRIAEQFYKKLEIKKNYFLSNASITPANQIFNPFTNIYQMILRFDTQVQLCEEENDENYTDVIFNFIPIKEITYRASNTLCGNNYVNHHWP</sequence>
<name>A0A821QHW9_9BILA</name>
<dbReference type="Gene3D" id="2.40.50.140">
    <property type="entry name" value="Nucleic acid-binding proteins"/>
    <property type="match status" value="1"/>
</dbReference>
<feature type="non-terminal residue" evidence="1">
    <location>
        <position position="100"/>
    </location>
</feature>
<keyword evidence="2" id="KW-1185">Reference proteome</keyword>
<feature type="non-terminal residue" evidence="1">
    <location>
        <position position="1"/>
    </location>
</feature>
<accession>A0A821QHW9</accession>
<comment type="caution">
    <text evidence="1">The sequence shown here is derived from an EMBL/GenBank/DDBJ whole genome shotgun (WGS) entry which is preliminary data.</text>
</comment>
<dbReference type="SUPFAM" id="SSF50249">
    <property type="entry name" value="Nucleic acid-binding proteins"/>
    <property type="match status" value="1"/>
</dbReference>
<gene>
    <name evidence="1" type="ORF">UJA718_LOCUS42158</name>
</gene>